<dbReference type="OrthoDB" id="4248306at2"/>
<feature type="compositionally biased region" description="Polar residues" evidence="1">
    <location>
        <begin position="235"/>
        <end position="244"/>
    </location>
</feature>
<dbReference type="AlphaFoldDB" id="A0A1V6N036"/>
<evidence type="ECO:0000313" key="2">
    <source>
        <dbReference type="EMBL" id="OQD57923.1"/>
    </source>
</evidence>
<sequence length="244" mass="25327">MSETTAQTNGVTSQYAAQVAGDLERNLKEYDRIAGEVAVLQKQLAALEKDRTVLMNVQQALGVESASASAAPATVEHTAAVPAPRKKTSAGASRRSKARKSEAATPKAAASKKAASPKPSPNASPKTSSKTSRNASPKASPQPSPKAAAKTDQPSLVSLVREHLAGQSEPRSAAEVAQSLGQQFPERGIKSTVVRTTLEALVAKNHAQRTKQGSSVFYTSPEAPAPTTSEEDTTGETAQEGQSA</sequence>
<organism evidence="2 3">
    <name type="scientific">Streptomyces phaeoluteigriseus</name>
    <dbReference type="NCBI Taxonomy" id="114686"/>
    <lineage>
        <taxon>Bacteria</taxon>
        <taxon>Bacillati</taxon>
        <taxon>Actinomycetota</taxon>
        <taxon>Actinomycetes</taxon>
        <taxon>Kitasatosporales</taxon>
        <taxon>Streptomycetaceae</taxon>
        <taxon>Streptomyces</taxon>
        <taxon>Streptomyces aurantiacus group</taxon>
    </lineage>
</organism>
<proteinExistence type="predicted"/>
<dbReference type="Proteomes" id="UP000184286">
    <property type="component" value="Unassembled WGS sequence"/>
</dbReference>
<dbReference type="Gene3D" id="1.10.10.10">
    <property type="entry name" value="Winged helix-like DNA-binding domain superfamily/Winged helix DNA-binding domain"/>
    <property type="match status" value="1"/>
</dbReference>
<dbReference type="STRING" id="114686.BM536_000525"/>
<evidence type="ECO:0000313" key="3">
    <source>
        <dbReference type="Proteomes" id="UP000184286"/>
    </source>
</evidence>
<accession>A0A1V6N036</accession>
<dbReference type="EMBL" id="MPOH02000001">
    <property type="protein sequence ID" value="OQD57923.1"/>
    <property type="molecule type" value="Genomic_DNA"/>
</dbReference>
<comment type="caution">
    <text evidence="2">The sequence shown here is derived from an EMBL/GenBank/DDBJ whole genome shotgun (WGS) entry which is preliminary data.</text>
</comment>
<feature type="compositionally biased region" description="Basic residues" evidence="1">
    <location>
        <begin position="84"/>
        <end position="98"/>
    </location>
</feature>
<name>A0A1V6N036_9ACTN</name>
<gene>
    <name evidence="2" type="ORF">BM536_000525</name>
</gene>
<evidence type="ECO:0000256" key="1">
    <source>
        <dbReference type="SAM" id="MobiDB-lite"/>
    </source>
</evidence>
<feature type="region of interest" description="Disordered" evidence="1">
    <location>
        <begin position="64"/>
        <end position="185"/>
    </location>
</feature>
<feature type="compositionally biased region" description="Low complexity" evidence="1">
    <location>
        <begin position="103"/>
        <end position="150"/>
    </location>
</feature>
<reference evidence="3" key="1">
    <citation type="submission" date="2016-11" db="EMBL/GenBank/DDBJ databases">
        <authorList>
            <person name="Schniete J.K."/>
            <person name="Salih T."/>
            <person name="Algora Gallardo L."/>
            <person name="Martinez Fernandez S."/>
            <person name="Herron P.R."/>
        </authorList>
    </citation>
    <scope>NUCLEOTIDE SEQUENCE [LARGE SCALE GENOMIC DNA]</scope>
    <source>
        <strain evidence="3">DSM 41896</strain>
    </source>
</reference>
<evidence type="ECO:0008006" key="4">
    <source>
        <dbReference type="Google" id="ProtNLM"/>
    </source>
</evidence>
<protein>
    <recommendedName>
        <fullName evidence="4">Regulatory protein</fullName>
    </recommendedName>
</protein>
<dbReference type="RefSeq" id="WP_073493939.1">
    <property type="nucleotide sequence ID" value="NZ_MPOH02000001.1"/>
</dbReference>
<dbReference type="InterPro" id="IPR036388">
    <property type="entry name" value="WH-like_DNA-bd_sf"/>
</dbReference>
<reference evidence="2 3" key="2">
    <citation type="submission" date="2017-02" db="EMBL/GenBank/DDBJ databases">
        <title>Draft genome sequence of Streptomyces phaeoluteigriseus type strain DSM41896.</title>
        <authorList>
            <person name="Salih T.S."/>
            <person name="Algora Gallardo L."/>
            <person name="Melo Santos T."/>
            <person name="Filgueira Martinez S."/>
            <person name="Herron P.R."/>
        </authorList>
    </citation>
    <scope>NUCLEOTIDE SEQUENCE [LARGE SCALE GENOMIC DNA]</scope>
    <source>
        <strain evidence="2 3">DSM 41896</strain>
    </source>
</reference>
<feature type="region of interest" description="Disordered" evidence="1">
    <location>
        <begin position="205"/>
        <end position="244"/>
    </location>
</feature>